<proteinExistence type="predicted"/>
<evidence type="ECO:0000313" key="3">
    <source>
        <dbReference type="EMBL" id="EGU87807.1"/>
    </source>
</evidence>
<dbReference type="PANTHER" id="PTHR38788:SF3">
    <property type="entry name" value="CLR5 DOMAIN-CONTAINING PROTEIN"/>
    <property type="match status" value="1"/>
</dbReference>
<name>F9F5K0_FUSOF</name>
<protein>
    <recommendedName>
        <fullName evidence="2">Clr5 domain-containing protein</fullName>
    </recommendedName>
</protein>
<accession>F9F5K0</accession>
<sequence length="193" mass="22157">MKAKSWAEHKTTIVELYRNEGKTLNDVRSIMKRDHRFNASIRSYKSYFAKWQIRKYNCKKRIDKCRITPTAKAPAPGSRPPPPNVPIKKEVGEPPSSTSSRGQFASYHQPLVVIGRTAYSNYEGPQWTRPDENMLHNLCTPTQIMFPSITAFPQENDSPTAARHIQSLSDMDFMQPSDLNGPCHMYPFWRNAV</sequence>
<dbReference type="PANTHER" id="PTHR38788">
    <property type="entry name" value="CLR5 DOMAIN-CONTAINING PROTEIN"/>
    <property type="match status" value="1"/>
</dbReference>
<dbReference type="AlphaFoldDB" id="F9F5K0"/>
<gene>
    <name evidence="3" type="ORF">FOXB_01675</name>
</gene>
<feature type="region of interest" description="Disordered" evidence="1">
    <location>
        <begin position="68"/>
        <end position="104"/>
    </location>
</feature>
<evidence type="ECO:0000256" key="1">
    <source>
        <dbReference type="SAM" id="MobiDB-lite"/>
    </source>
</evidence>
<feature type="domain" description="Clr5" evidence="2">
    <location>
        <begin position="3"/>
        <end position="55"/>
    </location>
</feature>
<dbReference type="Pfam" id="PF14420">
    <property type="entry name" value="Clr5"/>
    <property type="match status" value="1"/>
</dbReference>
<dbReference type="InterPro" id="IPR025676">
    <property type="entry name" value="Clr5_dom"/>
</dbReference>
<evidence type="ECO:0000259" key="2">
    <source>
        <dbReference type="Pfam" id="PF14420"/>
    </source>
</evidence>
<dbReference type="EMBL" id="AFQF01000542">
    <property type="protein sequence ID" value="EGU87807.1"/>
    <property type="molecule type" value="Genomic_DNA"/>
</dbReference>
<comment type="caution">
    <text evidence="3">The sequence shown here is derived from an EMBL/GenBank/DDBJ whole genome shotgun (WGS) entry which is preliminary data.</text>
</comment>
<dbReference type="STRING" id="660025.F9F5K0"/>
<organism evidence="3">
    <name type="scientific">Fusarium oxysporum (strain Fo5176)</name>
    <name type="common">Fusarium vascular wilt</name>
    <dbReference type="NCBI Taxonomy" id="660025"/>
    <lineage>
        <taxon>Eukaryota</taxon>
        <taxon>Fungi</taxon>
        <taxon>Dikarya</taxon>
        <taxon>Ascomycota</taxon>
        <taxon>Pezizomycotina</taxon>
        <taxon>Sordariomycetes</taxon>
        <taxon>Hypocreomycetidae</taxon>
        <taxon>Hypocreales</taxon>
        <taxon>Nectriaceae</taxon>
        <taxon>Fusarium</taxon>
        <taxon>Fusarium oxysporum species complex</taxon>
    </lineage>
</organism>
<reference evidence="3" key="1">
    <citation type="journal article" date="2012" name="Mol. Plant Microbe Interact.">
        <title>A highly conserved effector in Fusarium oxysporum is required for full virulence on Arabidopsis.</title>
        <authorList>
            <person name="Thatcher L.F."/>
            <person name="Gardiner D.M."/>
            <person name="Kazan K."/>
            <person name="Manners J."/>
        </authorList>
    </citation>
    <scope>NUCLEOTIDE SEQUENCE [LARGE SCALE GENOMIC DNA]</scope>
    <source>
        <strain evidence="3">Fo5176</strain>
    </source>
</reference>